<organism evidence="4 5">
    <name type="scientific">Collimonas pratensis</name>
    <dbReference type="NCBI Taxonomy" id="279113"/>
    <lineage>
        <taxon>Bacteria</taxon>
        <taxon>Pseudomonadati</taxon>
        <taxon>Pseudomonadota</taxon>
        <taxon>Betaproteobacteria</taxon>
        <taxon>Burkholderiales</taxon>
        <taxon>Oxalobacteraceae</taxon>
        <taxon>Collimonas</taxon>
    </lineage>
</organism>
<evidence type="ECO:0000256" key="2">
    <source>
        <dbReference type="ARBA" id="ARBA00023002"/>
    </source>
</evidence>
<dbReference type="STRING" id="279113.CPter91_3419"/>
<dbReference type="AlphaFoldDB" id="A0A127Q7E9"/>
<dbReference type="InterPro" id="IPR023753">
    <property type="entry name" value="FAD/NAD-binding_dom"/>
</dbReference>
<name>A0A127Q7E9_9BURK</name>
<dbReference type="Gene3D" id="3.50.50.60">
    <property type="entry name" value="FAD/NAD(P)-binding domain"/>
    <property type="match status" value="2"/>
</dbReference>
<gene>
    <name evidence="4" type="ORF">CPter91_3419</name>
</gene>
<keyword evidence="2" id="KW-0560">Oxidoreductase</keyword>
<evidence type="ECO:0000313" key="5">
    <source>
        <dbReference type="Proteomes" id="UP000074561"/>
    </source>
</evidence>
<accession>A0A127Q7E9</accession>
<evidence type="ECO:0000313" key="4">
    <source>
        <dbReference type="EMBL" id="AMP05745.1"/>
    </source>
</evidence>
<sequence length="299" mass="32791">MQYDVIIIGGSYAGLAAGMPLARARRKILVIDGGQRRNRFAQHSHGFLTQDGADAGAIAAKGREQLLAYDTVHWLEGKASSAERTEHGFRVQIEGMESLEARRLVLATGVVDLLPDVPGLAERWGSHVFHCPYCHGYELNQGQIGVLASSPMSMHLALLLPDWGATTFFLNDAFEPDDEQLEKLKARGVRLERNRIARIEGALELIMQDGRMVKLDGLFTATRLEVASPIAALVGCEFDEGSFGRTIKTDLMKASTVQGVYACGDAARPGRGCVKTQNHFSGERVRLRSNLETNLHVKH</sequence>
<dbReference type="PRINTS" id="PR00469">
    <property type="entry name" value="PNDRDTASEII"/>
</dbReference>
<dbReference type="SUPFAM" id="SSF51905">
    <property type="entry name" value="FAD/NAD(P)-binding domain"/>
    <property type="match status" value="1"/>
</dbReference>
<dbReference type="RefSeq" id="WP_082792877.1">
    <property type="nucleotide sequence ID" value="NZ_CP013234.1"/>
</dbReference>
<keyword evidence="1" id="KW-0285">Flavoprotein</keyword>
<dbReference type="InterPro" id="IPR036188">
    <property type="entry name" value="FAD/NAD-bd_sf"/>
</dbReference>
<dbReference type="Pfam" id="PF07992">
    <property type="entry name" value="Pyr_redox_2"/>
    <property type="match status" value="1"/>
</dbReference>
<dbReference type="KEGG" id="cpra:CPter91_3419"/>
<dbReference type="InterPro" id="IPR050097">
    <property type="entry name" value="Ferredoxin-NADP_redctase_2"/>
</dbReference>
<dbReference type="EMBL" id="CP013234">
    <property type="protein sequence ID" value="AMP05745.1"/>
    <property type="molecule type" value="Genomic_DNA"/>
</dbReference>
<dbReference type="PATRIC" id="fig|279113.9.peg.3377"/>
<dbReference type="GO" id="GO:0016491">
    <property type="term" value="F:oxidoreductase activity"/>
    <property type="evidence" value="ECO:0007669"/>
    <property type="project" value="UniProtKB-KW"/>
</dbReference>
<dbReference type="PANTHER" id="PTHR48105">
    <property type="entry name" value="THIOREDOXIN REDUCTASE 1-RELATED-RELATED"/>
    <property type="match status" value="1"/>
</dbReference>
<feature type="domain" description="FAD/NAD(P)-binding" evidence="3">
    <location>
        <begin position="3"/>
        <end position="268"/>
    </location>
</feature>
<evidence type="ECO:0000259" key="3">
    <source>
        <dbReference type="Pfam" id="PF07992"/>
    </source>
</evidence>
<dbReference type="OrthoDB" id="9786503at2"/>
<reference evidence="4 5" key="1">
    <citation type="submission" date="2015-11" db="EMBL/GenBank/DDBJ databases">
        <title>Exploring the genomic traits of fungus-feeding bacterial genus Collimonas.</title>
        <authorList>
            <person name="Song C."/>
            <person name="Schmidt R."/>
            <person name="de Jager V."/>
            <person name="Krzyzanowska D."/>
            <person name="Jongedijk E."/>
            <person name="Cankar K."/>
            <person name="Beekwilder J."/>
            <person name="van Veen A."/>
            <person name="de Boer W."/>
            <person name="van Veen J.A."/>
            <person name="Garbeva P."/>
        </authorList>
    </citation>
    <scope>NUCLEOTIDE SEQUENCE [LARGE SCALE GENOMIC DNA]</scope>
    <source>
        <strain evidence="4 5">Ter91</strain>
    </source>
</reference>
<evidence type="ECO:0000256" key="1">
    <source>
        <dbReference type="ARBA" id="ARBA00022630"/>
    </source>
</evidence>
<protein>
    <submittedName>
        <fullName evidence="4">Oxidoreductase</fullName>
    </submittedName>
</protein>
<proteinExistence type="predicted"/>
<dbReference type="Proteomes" id="UP000074561">
    <property type="component" value="Chromosome"/>
</dbReference>
<dbReference type="PRINTS" id="PR00368">
    <property type="entry name" value="FADPNR"/>
</dbReference>